<keyword evidence="1" id="KW-0645">Protease</keyword>
<dbReference type="InterPro" id="IPR003961">
    <property type="entry name" value="FN3_dom"/>
</dbReference>
<dbReference type="InterPro" id="IPR013783">
    <property type="entry name" value="Ig-like_fold"/>
</dbReference>
<accession>A0ABU3TGB7</accession>
<feature type="signal peptide" evidence="3">
    <location>
        <begin position="1"/>
        <end position="33"/>
    </location>
</feature>
<sequence length="1193" mass="123364">MHQTPTLFRQAWQSLLAGGALLTSLSTFTTASAQRVLWADAQQVPTAARAATQPLSHFRAVTFQLDAVRAALSAAPTERGGAARASATVISLPLPNGTSQRFRVVQVPVMAPELAARYPSIRTYAAQGLDDPSATARLDVSPDGFHALILSASATVYIDPAERGQQTHLVFERRAMNRSAFPFVCATPAADASAALPQLTKAQRAAVANGTTLRTYRLALACTGEYAAFHGGTKVGAMAGIVASMNRVNGIYEKELAVRMVLVPDNDKLIFLDPATDPYTNDNGSAMLDENQTTADNLIGDANYDIGHVFSTGGGGVAQLPSVCVVGKARGVTGASAPRNDAFDIDYVAHEMGHQFGADHTFNSTTGNCGGGNRSASSAYEPGSGTTIMAYAGICGADDIQPNSDPYFHSRSFDQIVAHMVGAGNCSVNTATGNTPPVVSAGRNYAIPISTPFTLTGAASDANNDALTYSWEQFNLGIPGAPNAPTGDAPLFRFFPPTTSPSRTFPRLPDLLSNTQTKGELLPTYGRRLIFRLVARDNRAGGGGVDYDSMNVVVVGTAGPFVVTTPNTATTWVAGAAQQVTWNVANTTQAPINAANVDVLLSTDGGLTYPTVLLANTPNDGCEPVTVPASVGASSRARIRVQATGGIFFDISNQDFTLEVPTGPTFFLQGPGCGAAALSFCPGGSGTVAVTASQLQNFTGTVALSAAGLPAGVSVVFANASIQAGTGTTATVSTTGAVASGTYVLQLTGTSGGVVRTLDVVLTVQAAATQATVLTVPTGGPATLRPLLTWTAVPNATAYEVQLATDAAFTNVVLTQTTGTATSFTPASALQPLTTYFARVRALSNCGPAPFSAVVQFTTGAQICQSLAATNVPRTIQAGAATTVTSVIAVTRTERVSDLRIRNLAITHPNAGQLEISLTNPAGQRVVLFARNCPGTSNLSLSFDDAAATALACPLPSGTTVRPATALASLLNSSAIGNWTLTISGNDPATAGTLTGWTLELCTLNEVPAAPINLTAFAPVTTPTGATIDMLWLDRSNNETGFEVERSVGGGAFTRIALLPAGSDFYQDAVIGNGRYCYRVRAVNGSGASAYSNESCQTVGTVTGLGNAPLLQGITVAPNPSAGVFSVRIENEQRGRIGLRVTDALGRQVLTRSLTKTDTILQVPLDLAALSTGLYHLHLDMPNGSTVVRLLKE</sequence>
<keyword evidence="3" id="KW-0732">Signal</keyword>
<dbReference type="RefSeq" id="WP_315997892.1">
    <property type="nucleotide sequence ID" value="NZ_JAWDJT010000004.1"/>
</dbReference>
<feature type="domain" description="Fibronectin type-III" evidence="4">
    <location>
        <begin position="768"/>
        <end position="862"/>
    </location>
</feature>
<feature type="domain" description="P/Homo B" evidence="5">
    <location>
        <begin position="859"/>
        <end position="1009"/>
    </location>
</feature>
<dbReference type="Gene3D" id="2.60.40.10">
    <property type="entry name" value="Immunoglobulins"/>
    <property type="match status" value="2"/>
</dbReference>
<evidence type="ECO:0000256" key="2">
    <source>
        <dbReference type="ARBA" id="ARBA00022801"/>
    </source>
</evidence>
<evidence type="ECO:0000256" key="1">
    <source>
        <dbReference type="ARBA" id="ARBA00022670"/>
    </source>
</evidence>
<dbReference type="InterPro" id="IPR002884">
    <property type="entry name" value="P_dom"/>
</dbReference>
<dbReference type="Gene3D" id="2.60.120.260">
    <property type="entry name" value="Galactose-binding domain-like"/>
    <property type="match status" value="1"/>
</dbReference>
<dbReference type="Proteomes" id="UP001250698">
    <property type="component" value="Unassembled WGS sequence"/>
</dbReference>
<reference evidence="6 7" key="1">
    <citation type="submission" date="2023-10" db="EMBL/GenBank/DDBJ databases">
        <title>Hymenobacter endophyticus sp. nov., an isolate from the leaf tissues of wheat.</title>
        <authorList>
            <person name="Dai Y."/>
        </authorList>
    </citation>
    <scope>NUCLEOTIDE SEQUENCE [LARGE SCALE GENOMIC DNA]</scope>
    <source>
        <strain evidence="6 7">ZK17L-C2</strain>
    </source>
</reference>
<organism evidence="6 7">
    <name type="scientific">Hymenobacter endophyticus</name>
    <dbReference type="NCBI Taxonomy" id="3076335"/>
    <lineage>
        <taxon>Bacteria</taxon>
        <taxon>Pseudomonadati</taxon>
        <taxon>Bacteroidota</taxon>
        <taxon>Cytophagia</taxon>
        <taxon>Cytophagales</taxon>
        <taxon>Hymenobacteraceae</taxon>
        <taxon>Hymenobacter</taxon>
    </lineage>
</organism>
<evidence type="ECO:0000313" key="7">
    <source>
        <dbReference type="Proteomes" id="UP001250698"/>
    </source>
</evidence>
<dbReference type="EMBL" id="JAWDJT010000004">
    <property type="protein sequence ID" value="MDU0370409.1"/>
    <property type="molecule type" value="Genomic_DNA"/>
</dbReference>
<dbReference type="PROSITE" id="PS50853">
    <property type="entry name" value="FN3"/>
    <property type="match status" value="1"/>
</dbReference>
<dbReference type="InterPro" id="IPR008979">
    <property type="entry name" value="Galactose-bd-like_sf"/>
</dbReference>
<evidence type="ECO:0000259" key="4">
    <source>
        <dbReference type="PROSITE" id="PS50853"/>
    </source>
</evidence>
<evidence type="ECO:0000313" key="6">
    <source>
        <dbReference type="EMBL" id="MDU0370409.1"/>
    </source>
</evidence>
<dbReference type="InterPro" id="IPR024079">
    <property type="entry name" value="MetalloPept_cat_dom_sf"/>
</dbReference>
<dbReference type="SUPFAM" id="SSF49785">
    <property type="entry name" value="Galactose-binding domain-like"/>
    <property type="match status" value="1"/>
</dbReference>
<gene>
    <name evidence="6" type="ORF">ROI90_08405</name>
</gene>
<dbReference type="Pfam" id="PF01483">
    <property type="entry name" value="P_proprotein"/>
    <property type="match status" value="1"/>
</dbReference>
<keyword evidence="7" id="KW-1185">Reference proteome</keyword>
<keyword evidence="2" id="KW-0378">Hydrolase</keyword>
<proteinExistence type="predicted"/>
<dbReference type="SUPFAM" id="SSF55486">
    <property type="entry name" value="Metalloproteases ('zincins'), catalytic domain"/>
    <property type="match status" value="1"/>
</dbReference>
<comment type="caution">
    <text evidence="6">The sequence shown here is derived from an EMBL/GenBank/DDBJ whole genome shotgun (WGS) entry which is preliminary data.</text>
</comment>
<evidence type="ECO:0000259" key="5">
    <source>
        <dbReference type="PROSITE" id="PS51829"/>
    </source>
</evidence>
<dbReference type="InterPro" id="IPR026444">
    <property type="entry name" value="Secre_tail"/>
</dbReference>
<feature type="chain" id="PRO_5047455173" evidence="3">
    <location>
        <begin position="34"/>
        <end position="1193"/>
    </location>
</feature>
<dbReference type="SUPFAM" id="SSF49265">
    <property type="entry name" value="Fibronectin type III"/>
    <property type="match status" value="1"/>
</dbReference>
<evidence type="ECO:0000256" key="3">
    <source>
        <dbReference type="SAM" id="SignalP"/>
    </source>
</evidence>
<name>A0ABU3TGB7_9BACT</name>
<dbReference type="PROSITE" id="PS51829">
    <property type="entry name" value="P_HOMO_B"/>
    <property type="match status" value="1"/>
</dbReference>
<protein>
    <submittedName>
        <fullName evidence="6">M12 family metallo-peptidase</fullName>
    </submittedName>
</protein>
<dbReference type="Pfam" id="PF13583">
    <property type="entry name" value="Reprolysin_4"/>
    <property type="match status" value="1"/>
</dbReference>
<dbReference type="Pfam" id="PF18962">
    <property type="entry name" value="Por_Secre_tail"/>
    <property type="match status" value="1"/>
</dbReference>
<dbReference type="NCBIfam" id="TIGR04183">
    <property type="entry name" value="Por_Secre_tail"/>
    <property type="match status" value="1"/>
</dbReference>
<dbReference type="Gene3D" id="3.40.390.10">
    <property type="entry name" value="Collagenase (Catalytic Domain)"/>
    <property type="match status" value="1"/>
</dbReference>
<dbReference type="CDD" id="cd00063">
    <property type="entry name" value="FN3"/>
    <property type="match status" value="1"/>
</dbReference>
<dbReference type="InterPro" id="IPR036116">
    <property type="entry name" value="FN3_sf"/>
</dbReference>